<dbReference type="PANTHER" id="PTHR34216:SF3">
    <property type="entry name" value="POLY-BETA-1,6-N-ACETYL-D-GLUCOSAMINE N-DEACETYLASE"/>
    <property type="match status" value="1"/>
</dbReference>
<accession>A0ABV2JDP9</accession>
<keyword evidence="3" id="KW-0812">Transmembrane</keyword>
<dbReference type="InterPro" id="IPR011330">
    <property type="entry name" value="Glyco_hydro/deAcase_b/a-brl"/>
</dbReference>
<comment type="subcellular location">
    <subcellularLocation>
        <location evidence="1">Secreted</location>
    </subcellularLocation>
</comment>
<dbReference type="PROSITE" id="PS51677">
    <property type="entry name" value="NODB"/>
    <property type="match status" value="1"/>
</dbReference>
<organism evidence="5 6">
    <name type="scientific">Streptococcus porcorum</name>
    <dbReference type="NCBI Taxonomy" id="701526"/>
    <lineage>
        <taxon>Bacteria</taxon>
        <taxon>Bacillati</taxon>
        <taxon>Bacillota</taxon>
        <taxon>Bacilli</taxon>
        <taxon>Lactobacillales</taxon>
        <taxon>Streptococcaceae</taxon>
        <taxon>Streptococcus</taxon>
    </lineage>
</organism>
<dbReference type="RefSeq" id="WP_354367859.1">
    <property type="nucleotide sequence ID" value="NZ_JBEPLN010000006.1"/>
</dbReference>
<dbReference type="EMBL" id="JBEPLN010000006">
    <property type="protein sequence ID" value="MET3633899.1"/>
    <property type="molecule type" value="Genomic_DNA"/>
</dbReference>
<dbReference type="PANTHER" id="PTHR34216">
    <property type="match status" value="1"/>
</dbReference>
<evidence type="ECO:0000313" key="5">
    <source>
        <dbReference type="EMBL" id="MET3633899.1"/>
    </source>
</evidence>
<dbReference type="InterPro" id="IPR051398">
    <property type="entry name" value="Polysacch_Deacetylase"/>
</dbReference>
<evidence type="ECO:0000259" key="4">
    <source>
        <dbReference type="PROSITE" id="PS51677"/>
    </source>
</evidence>
<reference evidence="5 6" key="1">
    <citation type="submission" date="2024-06" db="EMBL/GenBank/DDBJ databases">
        <title>Genomic Encyclopedia of Type Strains, Phase IV (KMG-IV): sequencing the most valuable type-strain genomes for metagenomic binning, comparative biology and taxonomic classification.</title>
        <authorList>
            <person name="Goeker M."/>
        </authorList>
    </citation>
    <scope>NUCLEOTIDE SEQUENCE [LARGE SCALE GENOMIC DNA]</scope>
    <source>
        <strain evidence="5 6">DSM 28302</strain>
    </source>
</reference>
<comment type="caution">
    <text evidence="5">The sequence shown here is derived from an EMBL/GenBank/DDBJ whole genome shotgun (WGS) entry which is preliminary data.</text>
</comment>
<evidence type="ECO:0000256" key="3">
    <source>
        <dbReference type="SAM" id="Phobius"/>
    </source>
</evidence>
<dbReference type="Pfam" id="PF01522">
    <property type="entry name" value="Polysacc_deac_1"/>
    <property type="match status" value="1"/>
</dbReference>
<keyword evidence="2" id="KW-0732">Signal</keyword>
<dbReference type="CDD" id="cd10918">
    <property type="entry name" value="CE4_NodB_like_5s_6s"/>
    <property type="match status" value="1"/>
</dbReference>
<evidence type="ECO:0000313" key="6">
    <source>
        <dbReference type="Proteomes" id="UP001549037"/>
    </source>
</evidence>
<name>A0ABV2JDP9_9STRE</name>
<keyword evidence="6" id="KW-1185">Reference proteome</keyword>
<protein>
    <submittedName>
        <fullName evidence="5">Peptidoglycan/xylan/chitin deacetylase (PgdA/CDA1 family)</fullName>
    </submittedName>
</protein>
<dbReference type="SUPFAM" id="SSF88713">
    <property type="entry name" value="Glycoside hydrolase/deacetylase"/>
    <property type="match status" value="1"/>
</dbReference>
<evidence type="ECO:0000256" key="2">
    <source>
        <dbReference type="ARBA" id="ARBA00022729"/>
    </source>
</evidence>
<dbReference type="Gene3D" id="3.20.20.370">
    <property type="entry name" value="Glycoside hydrolase/deacetylase"/>
    <property type="match status" value="1"/>
</dbReference>
<proteinExistence type="predicted"/>
<sequence length="290" mass="32385">MLKSKFFWINTLLLIASIIVIALTLTTYLNQYKPTSTSQAATSLSSKVPQTSTTASSLTWEKQEQVVQIPILMYHAIHVMDPSETASANLIVAPDVFESHIKALVDQGYYFLTPEEAYKALTENSLPSQKVVWITFDDGNADFYTQAYPILKKYGVKATNHIITGFIQEGRTSNLTIEQMKEMKENGISFQSHTVNHPDLSTSDHQTQNTELQDSKTFLDQALNQDTIAIAYPAGRYNQETLQLSQNYYQLATTTNEGLASIEDGLLSLDRIRILPSTTADNLLTTITSK</sequence>
<feature type="transmembrane region" description="Helical" evidence="3">
    <location>
        <begin position="7"/>
        <end position="29"/>
    </location>
</feature>
<keyword evidence="3" id="KW-1133">Transmembrane helix</keyword>
<feature type="domain" description="NodB homology" evidence="4">
    <location>
        <begin position="130"/>
        <end position="290"/>
    </location>
</feature>
<keyword evidence="3" id="KW-0472">Membrane</keyword>
<gene>
    <name evidence="5" type="ORF">ABID28_000534</name>
</gene>
<evidence type="ECO:0000256" key="1">
    <source>
        <dbReference type="ARBA" id="ARBA00004613"/>
    </source>
</evidence>
<dbReference type="Proteomes" id="UP001549037">
    <property type="component" value="Unassembled WGS sequence"/>
</dbReference>
<dbReference type="InterPro" id="IPR002509">
    <property type="entry name" value="NODB_dom"/>
</dbReference>